<evidence type="ECO:0000313" key="2">
    <source>
        <dbReference type="EMBL" id="KAF2738117.1"/>
    </source>
</evidence>
<sequence length="205" mass="23567">MVCTIAFNLTTATRDTVLEKNLRKKSPQIQAIRQSLGFRELPSSPSWARFVSADVGDLYRGIETLARTIPFEDLEDIYRKFRNGSKSTEVLELLEAYGDRIWCRNKDRSHLFEAGTKNVFYPTDLFIDQPAHKSYIQLQLEHIVFARAEHRRKNHFGSVVNTPIRGVEIENATPSTQVNKKRLSSDSAEKSTRPVKHIKDHSPRL</sequence>
<dbReference type="AlphaFoldDB" id="A0A9P4V349"/>
<organism evidence="2 3">
    <name type="scientific">Polyplosphaeria fusca</name>
    <dbReference type="NCBI Taxonomy" id="682080"/>
    <lineage>
        <taxon>Eukaryota</taxon>
        <taxon>Fungi</taxon>
        <taxon>Dikarya</taxon>
        <taxon>Ascomycota</taxon>
        <taxon>Pezizomycotina</taxon>
        <taxon>Dothideomycetes</taxon>
        <taxon>Pleosporomycetidae</taxon>
        <taxon>Pleosporales</taxon>
        <taxon>Tetraplosphaeriaceae</taxon>
        <taxon>Polyplosphaeria</taxon>
    </lineage>
</organism>
<gene>
    <name evidence="2" type="ORF">EJ04DRAFT_560990</name>
</gene>
<proteinExistence type="predicted"/>
<feature type="region of interest" description="Disordered" evidence="1">
    <location>
        <begin position="172"/>
        <end position="205"/>
    </location>
</feature>
<protein>
    <submittedName>
        <fullName evidence="2">Uncharacterized protein</fullName>
    </submittedName>
</protein>
<accession>A0A9P4V349</accession>
<evidence type="ECO:0000256" key="1">
    <source>
        <dbReference type="SAM" id="MobiDB-lite"/>
    </source>
</evidence>
<name>A0A9P4V349_9PLEO</name>
<evidence type="ECO:0000313" key="3">
    <source>
        <dbReference type="Proteomes" id="UP000799444"/>
    </source>
</evidence>
<dbReference type="EMBL" id="ML996111">
    <property type="protein sequence ID" value="KAF2738117.1"/>
    <property type="molecule type" value="Genomic_DNA"/>
</dbReference>
<dbReference type="Proteomes" id="UP000799444">
    <property type="component" value="Unassembled WGS sequence"/>
</dbReference>
<dbReference type="OrthoDB" id="3769987at2759"/>
<feature type="compositionally biased region" description="Basic and acidic residues" evidence="1">
    <location>
        <begin position="183"/>
        <end position="192"/>
    </location>
</feature>
<keyword evidence="3" id="KW-1185">Reference proteome</keyword>
<reference evidence="2" key="1">
    <citation type="journal article" date="2020" name="Stud. Mycol.">
        <title>101 Dothideomycetes genomes: a test case for predicting lifestyles and emergence of pathogens.</title>
        <authorList>
            <person name="Haridas S."/>
            <person name="Albert R."/>
            <person name="Binder M."/>
            <person name="Bloem J."/>
            <person name="Labutti K."/>
            <person name="Salamov A."/>
            <person name="Andreopoulos B."/>
            <person name="Baker S."/>
            <person name="Barry K."/>
            <person name="Bills G."/>
            <person name="Bluhm B."/>
            <person name="Cannon C."/>
            <person name="Castanera R."/>
            <person name="Culley D."/>
            <person name="Daum C."/>
            <person name="Ezra D."/>
            <person name="Gonzalez J."/>
            <person name="Henrissat B."/>
            <person name="Kuo A."/>
            <person name="Liang C."/>
            <person name="Lipzen A."/>
            <person name="Lutzoni F."/>
            <person name="Magnuson J."/>
            <person name="Mondo S."/>
            <person name="Nolan M."/>
            <person name="Ohm R."/>
            <person name="Pangilinan J."/>
            <person name="Park H.-J."/>
            <person name="Ramirez L."/>
            <person name="Alfaro M."/>
            <person name="Sun H."/>
            <person name="Tritt A."/>
            <person name="Yoshinaga Y."/>
            <person name="Zwiers L.-H."/>
            <person name="Turgeon B."/>
            <person name="Goodwin S."/>
            <person name="Spatafora J."/>
            <person name="Crous P."/>
            <person name="Grigoriev I."/>
        </authorList>
    </citation>
    <scope>NUCLEOTIDE SEQUENCE</scope>
    <source>
        <strain evidence="2">CBS 125425</strain>
    </source>
</reference>
<comment type="caution">
    <text evidence="2">The sequence shown here is derived from an EMBL/GenBank/DDBJ whole genome shotgun (WGS) entry which is preliminary data.</text>
</comment>